<feature type="compositionally biased region" description="Basic and acidic residues" evidence="1">
    <location>
        <begin position="84"/>
        <end position="93"/>
    </location>
</feature>
<keyword evidence="3" id="KW-1185">Reference proteome</keyword>
<feature type="region of interest" description="Disordered" evidence="1">
    <location>
        <begin position="69"/>
        <end position="93"/>
    </location>
</feature>
<dbReference type="RefSeq" id="WP_149816665.1">
    <property type="nucleotide sequence ID" value="NZ_VUOA01000018.1"/>
</dbReference>
<gene>
    <name evidence="2" type="ORF">F0L46_08510</name>
</gene>
<name>A0A5B2VGS2_9HYPH</name>
<evidence type="ECO:0000256" key="1">
    <source>
        <dbReference type="SAM" id="MobiDB-lite"/>
    </source>
</evidence>
<dbReference type="Proteomes" id="UP000323142">
    <property type="component" value="Unassembled WGS sequence"/>
</dbReference>
<evidence type="ECO:0000313" key="3">
    <source>
        <dbReference type="Proteomes" id="UP000323142"/>
    </source>
</evidence>
<dbReference type="AlphaFoldDB" id="A0A5B2VGS2"/>
<dbReference type="OrthoDB" id="8162969at2"/>
<evidence type="ECO:0000313" key="2">
    <source>
        <dbReference type="EMBL" id="KAA2237710.1"/>
    </source>
</evidence>
<proteinExistence type="predicted"/>
<sequence length="93" mass="10946">MGRFSTRSRYDVGLAEVVELAITCEDCGKASTWNSQRIRHEYDRGFRTVPQVWQRLYCSYCKNRERSQGRNIQIKPKLRSRGRIKPENGHGQE</sequence>
<reference evidence="2 3" key="1">
    <citation type="submission" date="2019-09" db="EMBL/GenBank/DDBJ databases">
        <title>Salinarimonas rosea gen. nov., sp. nov., a new member of the a-2 subgroup of the Proteobacteria.</title>
        <authorList>
            <person name="Liu J."/>
        </authorList>
    </citation>
    <scope>NUCLEOTIDE SEQUENCE [LARGE SCALE GENOMIC DNA]</scope>
    <source>
        <strain evidence="2 3">BN140002</strain>
    </source>
</reference>
<comment type="caution">
    <text evidence="2">The sequence shown here is derived from an EMBL/GenBank/DDBJ whole genome shotgun (WGS) entry which is preliminary data.</text>
</comment>
<dbReference type="EMBL" id="VUOA01000018">
    <property type="protein sequence ID" value="KAA2237710.1"/>
    <property type="molecule type" value="Genomic_DNA"/>
</dbReference>
<protein>
    <submittedName>
        <fullName evidence="2">Uncharacterized protein</fullName>
    </submittedName>
</protein>
<organism evidence="2 3">
    <name type="scientific">Salinarimonas soli</name>
    <dbReference type="NCBI Taxonomy" id="1638099"/>
    <lineage>
        <taxon>Bacteria</taxon>
        <taxon>Pseudomonadati</taxon>
        <taxon>Pseudomonadota</taxon>
        <taxon>Alphaproteobacteria</taxon>
        <taxon>Hyphomicrobiales</taxon>
        <taxon>Salinarimonadaceae</taxon>
        <taxon>Salinarimonas</taxon>
    </lineage>
</organism>
<reference evidence="2 3" key="2">
    <citation type="submission" date="2019-09" db="EMBL/GenBank/DDBJ databases">
        <authorList>
            <person name="Jin C."/>
        </authorList>
    </citation>
    <scope>NUCLEOTIDE SEQUENCE [LARGE SCALE GENOMIC DNA]</scope>
    <source>
        <strain evidence="2 3">BN140002</strain>
    </source>
</reference>
<accession>A0A5B2VGS2</accession>